<dbReference type="EC" id="2.7.11.24" evidence="19"/>
<dbReference type="InterPro" id="IPR003527">
    <property type="entry name" value="MAP_kinase_CS"/>
</dbReference>
<dbReference type="AlphaFoldDB" id="A0A8J9VBA1"/>
<evidence type="ECO:0000256" key="17">
    <source>
        <dbReference type="ARBA" id="ARBA00058403"/>
    </source>
</evidence>
<dbReference type="SUPFAM" id="SSF56112">
    <property type="entry name" value="Protein kinase-like (PK-like)"/>
    <property type="match status" value="1"/>
</dbReference>
<evidence type="ECO:0000256" key="1">
    <source>
        <dbReference type="ARBA" id="ARBA00001946"/>
    </source>
</evidence>
<comment type="cofactor">
    <cofactor evidence="1 19">
        <name>Mg(2+)</name>
        <dbReference type="ChEBI" id="CHEBI:18420"/>
    </cofactor>
</comment>
<dbReference type="InterPro" id="IPR050117">
    <property type="entry name" value="MAPK"/>
</dbReference>
<feature type="compositionally biased region" description="Basic and acidic residues" evidence="20">
    <location>
        <begin position="507"/>
        <end position="525"/>
    </location>
</feature>
<accession>A0A8J9VBA1</accession>
<evidence type="ECO:0000256" key="12">
    <source>
        <dbReference type="ARBA" id="ARBA00022990"/>
    </source>
</evidence>
<evidence type="ECO:0000256" key="5">
    <source>
        <dbReference type="ARBA" id="ARBA00022527"/>
    </source>
</evidence>
<dbReference type="InterPro" id="IPR008271">
    <property type="entry name" value="Ser/Thr_kinase_AS"/>
</dbReference>
<dbReference type="InterPro" id="IPR000719">
    <property type="entry name" value="Prot_kinase_dom"/>
</dbReference>
<dbReference type="GO" id="GO:0004707">
    <property type="term" value="F:MAP kinase activity"/>
    <property type="evidence" value="ECO:0007669"/>
    <property type="project" value="UniProtKB-EC"/>
</dbReference>
<proteinExistence type="inferred from homology"/>
<comment type="catalytic activity">
    <reaction evidence="15 19">
        <text>L-threonyl-[protein] + ATP = O-phospho-L-threonyl-[protein] + ADP + H(+)</text>
        <dbReference type="Rhea" id="RHEA:46608"/>
        <dbReference type="Rhea" id="RHEA-COMP:11060"/>
        <dbReference type="Rhea" id="RHEA-COMP:11605"/>
        <dbReference type="ChEBI" id="CHEBI:15378"/>
        <dbReference type="ChEBI" id="CHEBI:30013"/>
        <dbReference type="ChEBI" id="CHEBI:30616"/>
        <dbReference type="ChEBI" id="CHEBI:61977"/>
        <dbReference type="ChEBI" id="CHEBI:456216"/>
        <dbReference type="EC" id="2.7.11.24"/>
    </reaction>
</comment>
<dbReference type="FunFam" id="1.10.510.10:FF:000013">
    <property type="entry name" value="Mitogen-activated protein kinase"/>
    <property type="match status" value="1"/>
</dbReference>
<feature type="region of interest" description="Disordered" evidence="20">
    <location>
        <begin position="507"/>
        <end position="528"/>
    </location>
</feature>
<evidence type="ECO:0000256" key="9">
    <source>
        <dbReference type="ARBA" id="ARBA00022777"/>
    </source>
</evidence>
<keyword evidence="10" id="KW-0221">Differentiation</keyword>
<evidence type="ECO:0000313" key="23">
    <source>
        <dbReference type="Proteomes" id="UP000838412"/>
    </source>
</evidence>
<sequence length="1132" mass="123939">MQGSETVESKNRSFLKKRSLDISFNVDSKYSPVENIGIGAYGVVCSAINKKNGRKVAIKKIPNAFDVLMTAKRTYRELKILRHFKHDNVIGIHEVLRPADAKTNDVKDVYVVFDLMESDLHHIIHSDQDLTDEHIRYFLYQILRGLKYIHSANVLHRDLKPSNLLVNENCELKIGDFGMARGVSSSPNDYKAFMTEYVATRWYRAPELMLSLNNEYTFAIDVWSVGCIFAEMLGRKQLFPGKNYLNQLNLIMSVLGTPPDSIIQSVTAERVRHYMSNIPKRRPVPWSVLYPQKSKDALCLLSKMLNFNPKERISVEDALSHSYLSKYHDPDDEPICIPAFDFDFERQTMTRDQIKQAILSEIDEYEKSPTLRISKVALNACLRPVPKVPSESSISSLFQANSKSSSVFKTDSTDSQAQGGCIPKKKSMTRSVTDTCIADIFKKPLEVLSSNKQNVSPSRPTPNIPQVLPANPALSTTSSSSTDVVMLSAKESADIKDIPEEVSDAVAKKAEKEDVPTPEKMEQSKKSVSMDTKAIIKAAILNSAFRASLRKGQDKNSENMEKKKVTAIDRQREREEKRRQRQMKSLERQKKLKNKAPQEGVKLSDEDKKLLDRWSKLRQQKPKEQNTIQGNIIELNALKKEVARTNTCDQAGSNPIGRTPGQSGRLLSNSSSVETNRSQGASTPANQMQDNKLAMKAPLLQGNFMSVQSNTAVMPNQMQLSVAGVGQEHVQVQSSSSGQSIGQLVQNPIPTSSSGSNVQMFTSSTNMGIVTIPVSSQSSVGVHLISVPGSHAQLILGQPTTLATSLANISSSMVTSGQNASVSTSGWQQEQAEQRLNPQVQVRESQLGRQGALLATTKPHQSTMATDQQSAAMDTNEQQIAVVINQPMTGSQTLQDAPAKNSDTVDSCKPVQTTLEQVVTFDSIPSTIHTSPDAKVFGERPNAPNVLTQPPGQVSTLSGACQSTTTLSVSNRRSVSTEKPTAALPTIVEPGKSRSSSTALNTSLTKKDSRGPFSNMDPSLDIASLVHQLSKSQVEDVLPPLLPSTPKGGGAGYGLGLVSDLDELINESFNGPKDSGSGKCDSAPLSASLLADWLEVNDMKPEDMEALQKELELGSPMVLGSPLPLSNSERMS</sequence>
<comment type="subcellular location">
    <subcellularLocation>
        <location evidence="3">Cytoplasm</location>
    </subcellularLocation>
    <subcellularLocation>
        <location evidence="2">Nucleus</location>
        <location evidence="2">PML body</location>
    </subcellularLocation>
</comment>
<dbReference type="PANTHER" id="PTHR24055">
    <property type="entry name" value="MITOGEN-ACTIVATED PROTEIN KINASE"/>
    <property type="match status" value="1"/>
</dbReference>
<feature type="binding site" evidence="18">
    <location>
        <position position="60"/>
    </location>
    <ligand>
        <name>ATP</name>
        <dbReference type="ChEBI" id="CHEBI:30616"/>
    </ligand>
</feature>
<keyword evidence="8 18" id="KW-0547">Nucleotide-binding</keyword>
<evidence type="ECO:0000256" key="7">
    <source>
        <dbReference type="ARBA" id="ARBA00022679"/>
    </source>
</evidence>
<dbReference type="Proteomes" id="UP000838412">
    <property type="component" value="Chromosome 1"/>
</dbReference>
<evidence type="ECO:0000256" key="15">
    <source>
        <dbReference type="ARBA" id="ARBA00047592"/>
    </source>
</evidence>
<keyword evidence="5 19" id="KW-0723">Serine/threonine-protein kinase</keyword>
<evidence type="ECO:0000256" key="11">
    <source>
        <dbReference type="ARBA" id="ARBA00022840"/>
    </source>
</evidence>
<dbReference type="PROSITE" id="PS00108">
    <property type="entry name" value="PROTEIN_KINASE_ST"/>
    <property type="match status" value="1"/>
</dbReference>
<evidence type="ECO:0000256" key="8">
    <source>
        <dbReference type="ARBA" id="ARBA00022741"/>
    </source>
</evidence>
<dbReference type="FunFam" id="3.30.200.20:FF:000242">
    <property type="entry name" value="Mitogen-activated protein kinase"/>
    <property type="match status" value="1"/>
</dbReference>
<gene>
    <name evidence="22" type="primary">MAPK7</name>
    <name evidence="22" type="ORF">BLAG_LOCUS1575</name>
</gene>
<organism evidence="22 23">
    <name type="scientific">Branchiostoma lanceolatum</name>
    <name type="common">Common lancelet</name>
    <name type="synonym">Amphioxus lanceolatum</name>
    <dbReference type="NCBI Taxonomy" id="7740"/>
    <lineage>
        <taxon>Eukaryota</taxon>
        <taxon>Metazoa</taxon>
        <taxon>Chordata</taxon>
        <taxon>Cephalochordata</taxon>
        <taxon>Leptocardii</taxon>
        <taxon>Amphioxiformes</taxon>
        <taxon>Branchiostomatidae</taxon>
        <taxon>Branchiostoma</taxon>
    </lineage>
</organism>
<keyword evidence="19" id="KW-0460">Magnesium</keyword>
<feature type="domain" description="Protein kinase" evidence="21">
    <location>
        <begin position="30"/>
        <end position="324"/>
    </location>
</feature>
<dbReference type="PROSITE" id="PS50011">
    <property type="entry name" value="PROTEIN_KINASE_DOM"/>
    <property type="match status" value="1"/>
</dbReference>
<protein>
    <recommendedName>
        <fullName evidence="19">Mitogen-activated protein kinase</fullName>
        <ecNumber evidence="19">2.7.11.24</ecNumber>
    </recommendedName>
</protein>
<name>A0A8J9VBA1_BRALA</name>
<dbReference type="GO" id="GO:0005737">
    <property type="term" value="C:cytoplasm"/>
    <property type="evidence" value="ECO:0007669"/>
    <property type="project" value="UniProtKB-SubCell"/>
</dbReference>
<dbReference type="Gene3D" id="3.30.200.20">
    <property type="entry name" value="Phosphorylase Kinase, domain 1"/>
    <property type="match status" value="1"/>
</dbReference>
<comment type="function">
    <text evidence="17">Plays a role in various cellular processes such as proliferation, differentiation and cell survival. The upstream activator of MAPK7 is the MAPK kinase MAP2K5. Upon activation, it translocates to the nucleus and phosphorylates various downstream targets including MEF2C. EGF activates MAPK7 through a Ras-independent and MAP2K5-dependent pathway. As part of the MAPK/ERK signaling pathway, acts as a negative regulator of apoptosis in cardiomyocytes via interaction with STUB1/CHIP and promotion of STUB1-mediated ubiquitination and degradation of ICER-type isoforms of CREM. May have a role in muscle cell differentiation. May be important for endothelial function and maintenance of blood vessel integrity. MAP2K5 and MAPK7 interact specifically with one another and not with MEK1/ERK1 or MEK2/ERK2 pathways. Phosphorylates SGK1 at Ser-78 and this is required for growth factor-induced cell cycle progression. Involved in the regulation of p53/TP53 by disrupting the PML-MDM2 interaction.</text>
</comment>
<dbReference type="InterPro" id="IPR011009">
    <property type="entry name" value="Kinase-like_dom_sf"/>
</dbReference>
<keyword evidence="12" id="KW-0007">Acetylation</keyword>
<dbReference type="GO" id="GO:0016605">
    <property type="term" value="C:PML body"/>
    <property type="evidence" value="ECO:0007669"/>
    <property type="project" value="UniProtKB-SubCell"/>
</dbReference>
<keyword evidence="11 18" id="KW-0067">ATP-binding</keyword>
<dbReference type="SMART" id="SM00220">
    <property type="entry name" value="S_TKc"/>
    <property type="match status" value="1"/>
</dbReference>
<evidence type="ECO:0000256" key="18">
    <source>
        <dbReference type="PROSITE-ProRule" id="PRU10141"/>
    </source>
</evidence>
<feature type="region of interest" description="Disordered" evidence="20">
    <location>
        <begin position="451"/>
        <end position="481"/>
    </location>
</feature>
<feature type="region of interest" description="Disordered" evidence="20">
    <location>
        <begin position="1105"/>
        <end position="1132"/>
    </location>
</feature>
<keyword evidence="13" id="KW-0539">Nucleus</keyword>
<evidence type="ECO:0000256" key="3">
    <source>
        <dbReference type="ARBA" id="ARBA00004496"/>
    </source>
</evidence>
<evidence type="ECO:0000256" key="10">
    <source>
        <dbReference type="ARBA" id="ARBA00022782"/>
    </source>
</evidence>
<keyword evidence="6" id="KW-0597">Phosphoprotein</keyword>
<dbReference type="Pfam" id="PF00069">
    <property type="entry name" value="Pkinase"/>
    <property type="match status" value="1"/>
</dbReference>
<feature type="compositionally biased region" description="Polar residues" evidence="20">
    <location>
        <begin position="660"/>
        <end position="687"/>
    </location>
</feature>
<keyword evidence="9 19" id="KW-0418">Kinase</keyword>
<feature type="region of interest" description="Disordered" evidence="20">
    <location>
        <begin position="550"/>
        <end position="607"/>
    </location>
</feature>
<dbReference type="EMBL" id="OV696686">
    <property type="protein sequence ID" value="CAH1232433.1"/>
    <property type="molecule type" value="Genomic_DNA"/>
</dbReference>
<keyword evidence="23" id="KW-1185">Reference proteome</keyword>
<dbReference type="GO" id="GO:0043066">
    <property type="term" value="P:negative regulation of apoptotic process"/>
    <property type="evidence" value="ECO:0007669"/>
    <property type="project" value="UniProtKB-ARBA"/>
</dbReference>
<dbReference type="PROSITE" id="PS00107">
    <property type="entry name" value="PROTEIN_KINASE_ATP"/>
    <property type="match status" value="1"/>
</dbReference>
<reference evidence="22" key="1">
    <citation type="submission" date="2022-01" db="EMBL/GenBank/DDBJ databases">
        <authorList>
            <person name="Braso-Vives M."/>
        </authorList>
    </citation>
    <scope>NUCLEOTIDE SEQUENCE</scope>
</reference>
<comment type="catalytic activity">
    <reaction evidence="16">
        <text>L-seryl-[protein] + ATP = O-phospho-L-seryl-[protein] + ADP + H(+)</text>
        <dbReference type="Rhea" id="RHEA:17989"/>
        <dbReference type="Rhea" id="RHEA-COMP:9863"/>
        <dbReference type="Rhea" id="RHEA-COMP:11604"/>
        <dbReference type="ChEBI" id="CHEBI:15378"/>
        <dbReference type="ChEBI" id="CHEBI:29999"/>
        <dbReference type="ChEBI" id="CHEBI:30616"/>
        <dbReference type="ChEBI" id="CHEBI:83421"/>
        <dbReference type="ChEBI" id="CHEBI:456216"/>
        <dbReference type="EC" id="2.7.11.24"/>
    </reaction>
</comment>
<evidence type="ECO:0000256" key="4">
    <source>
        <dbReference type="ARBA" id="ARBA00022490"/>
    </source>
</evidence>
<feature type="region of interest" description="Disordered" evidence="20">
    <location>
        <begin position="988"/>
        <end position="1014"/>
    </location>
</feature>
<comment type="activity regulation">
    <text evidence="19">Activated by threonine and tyrosine phosphorylation.</text>
</comment>
<keyword evidence="7 19" id="KW-0808">Transferase</keyword>
<keyword evidence="4" id="KW-0963">Cytoplasm</keyword>
<dbReference type="PROSITE" id="PS01351">
    <property type="entry name" value="MAPK"/>
    <property type="match status" value="1"/>
</dbReference>
<dbReference type="GO" id="GO:0030154">
    <property type="term" value="P:cell differentiation"/>
    <property type="evidence" value="ECO:0007669"/>
    <property type="project" value="UniProtKB-KW"/>
</dbReference>
<evidence type="ECO:0000256" key="16">
    <source>
        <dbReference type="ARBA" id="ARBA00048312"/>
    </source>
</evidence>
<evidence type="ECO:0000256" key="20">
    <source>
        <dbReference type="SAM" id="MobiDB-lite"/>
    </source>
</evidence>
<dbReference type="CDD" id="cd07855">
    <property type="entry name" value="STKc_ERK5"/>
    <property type="match status" value="1"/>
</dbReference>
<evidence type="ECO:0000256" key="13">
    <source>
        <dbReference type="ARBA" id="ARBA00023242"/>
    </source>
</evidence>
<evidence type="ECO:0000313" key="22">
    <source>
        <dbReference type="EMBL" id="CAH1232433.1"/>
    </source>
</evidence>
<keyword evidence="14" id="KW-0131">Cell cycle</keyword>
<feature type="compositionally biased region" description="Basic and acidic residues" evidence="20">
    <location>
        <begin position="551"/>
        <end position="589"/>
    </location>
</feature>
<dbReference type="GO" id="GO:0005524">
    <property type="term" value="F:ATP binding"/>
    <property type="evidence" value="ECO:0007669"/>
    <property type="project" value="UniProtKB-UniRule"/>
</dbReference>
<evidence type="ECO:0000256" key="2">
    <source>
        <dbReference type="ARBA" id="ARBA00004322"/>
    </source>
</evidence>
<evidence type="ECO:0000259" key="21">
    <source>
        <dbReference type="PROSITE" id="PS50011"/>
    </source>
</evidence>
<feature type="region of interest" description="Disordered" evidence="20">
    <location>
        <begin position="646"/>
        <end position="687"/>
    </location>
</feature>
<evidence type="ECO:0000256" key="19">
    <source>
        <dbReference type="RuleBase" id="RU361165"/>
    </source>
</evidence>
<dbReference type="Gene3D" id="1.10.510.10">
    <property type="entry name" value="Transferase(Phosphotransferase) domain 1"/>
    <property type="match status" value="1"/>
</dbReference>
<evidence type="ECO:0000256" key="14">
    <source>
        <dbReference type="ARBA" id="ARBA00023306"/>
    </source>
</evidence>
<comment type="similarity">
    <text evidence="19">Belongs to the protein kinase superfamily. Ser/Thr protein kinase family. MAP kinase subfamily.</text>
</comment>
<evidence type="ECO:0000256" key="6">
    <source>
        <dbReference type="ARBA" id="ARBA00022553"/>
    </source>
</evidence>
<dbReference type="InterPro" id="IPR017441">
    <property type="entry name" value="Protein_kinase_ATP_BS"/>
</dbReference>
<dbReference type="OrthoDB" id="192887at2759"/>
<feature type="compositionally biased region" description="Polar residues" evidence="20">
    <location>
        <begin position="993"/>
        <end position="1004"/>
    </location>
</feature>